<name>A0A8X6PY36_NEPPI</name>
<sequence length="196" mass="21236">MDQSSDAILPMSQIKRSLNEMTETDEGVQDAQAIAENLSFPNDEEKASKKKKYESGVHPFQLSEEENTNPGGSSSLSSFEPMEIDNWWSPLTPDGSQVSISRNLYHVQRDLNYNVSAPSTSTVPGGKSSFISLTGSASASGLTSSGIAPEYRGTTEVISALDNRSTTELEVTRGSESSAPEYPASGYVRRFINRNV</sequence>
<evidence type="ECO:0000256" key="1">
    <source>
        <dbReference type="SAM" id="MobiDB-lite"/>
    </source>
</evidence>
<feature type="compositionally biased region" description="Polar residues" evidence="1">
    <location>
        <begin position="68"/>
        <end position="78"/>
    </location>
</feature>
<dbReference type="AlphaFoldDB" id="A0A8X6PY36"/>
<evidence type="ECO:0000313" key="3">
    <source>
        <dbReference type="Proteomes" id="UP000887013"/>
    </source>
</evidence>
<proteinExistence type="predicted"/>
<feature type="region of interest" description="Disordered" evidence="1">
    <location>
        <begin position="163"/>
        <end position="182"/>
    </location>
</feature>
<gene>
    <name evidence="2" type="ORF">NPIL_611991</name>
</gene>
<accession>A0A8X6PY36</accession>
<keyword evidence="3" id="KW-1185">Reference proteome</keyword>
<comment type="caution">
    <text evidence="2">The sequence shown here is derived from an EMBL/GenBank/DDBJ whole genome shotgun (WGS) entry which is preliminary data.</text>
</comment>
<evidence type="ECO:0000313" key="2">
    <source>
        <dbReference type="EMBL" id="GFT87024.1"/>
    </source>
</evidence>
<dbReference type="Proteomes" id="UP000887013">
    <property type="component" value="Unassembled WGS sequence"/>
</dbReference>
<organism evidence="2 3">
    <name type="scientific">Nephila pilipes</name>
    <name type="common">Giant wood spider</name>
    <name type="synonym">Nephila maculata</name>
    <dbReference type="NCBI Taxonomy" id="299642"/>
    <lineage>
        <taxon>Eukaryota</taxon>
        <taxon>Metazoa</taxon>
        <taxon>Ecdysozoa</taxon>
        <taxon>Arthropoda</taxon>
        <taxon>Chelicerata</taxon>
        <taxon>Arachnida</taxon>
        <taxon>Araneae</taxon>
        <taxon>Araneomorphae</taxon>
        <taxon>Entelegynae</taxon>
        <taxon>Araneoidea</taxon>
        <taxon>Nephilidae</taxon>
        <taxon>Nephila</taxon>
    </lineage>
</organism>
<feature type="region of interest" description="Disordered" evidence="1">
    <location>
        <begin position="1"/>
        <end position="80"/>
    </location>
</feature>
<protein>
    <submittedName>
        <fullName evidence="2">Uncharacterized protein</fullName>
    </submittedName>
</protein>
<dbReference type="EMBL" id="BMAW01073269">
    <property type="protein sequence ID" value="GFT87024.1"/>
    <property type="molecule type" value="Genomic_DNA"/>
</dbReference>
<reference evidence="2" key="1">
    <citation type="submission" date="2020-08" db="EMBL/GenBank/DDBJ databases">
        <title>Multicomponent nature underlies the extraordinary mechanical properties of spider dragline silk.</title>
        <authorList>
            <person name="Kono N."/>
            <person name="Nakamura H."/>
            <person name="Mori M."/>
            <person name="Yoshida Y."/>
            <person name="Ohtoshi R."/>
            <person name="Malay A.D."/>
            <person name="Moran D.A.P."/>
            <person name="Tomita M."/>
            <person name="Numata K."/>
            <person name="Arakawa K."/>
        </authorList>
    </citation>
    <scope>NUCLEOTIDE SEQUENCE</scope>
</reference>